<dbReference type="PROSITE" id="PS50977">
    <property type="entry name" value="HTH_TETR_2"/>
    <property type="match status" value="1"/>
</dbReference>
<evidence type="ECO:0000256" key="3">
    <source>
        <dbReference type="ARBA" id="ARBA00023163"/>
    </source>
</evidence>
<dbReference type="STRING" id="1121449.SAMN02745704_00331"/>
<organism evidence="6 7">
    <name type="scientific">Paucidesulfovibrio gracilis DSM 16080</name>
    <dbReference type="NCBI Taxonomy" id="1121449"/>
    <lineage>
        <taxon>Bacteria</taxon>
        <taxon>Pseudomonadati</taxon>
        <taxon>Thermodesulfobacteriota</taxon>
        <taxon>Desulfovibrionia</taxon>
        <taxon>Desulfovibrionales</taxon>
        <taxon>Desulfovibrionaceae</taxon>
        <taxon>Paucidesulfovibrio</taxon>
    </lineage>
</organism>
<evidence type="ECO:0000313" key="6">
    <source>
        <dbReference type="EMBL" id="SKA72269.1"/>
    </source>
</evidence>
<dbReference type="PROSITE" id="PS01081">
    <property type="entry name" value="HTH_TETR_1"/>
    <property type="match status" value="1"/>
</dbReference>
<dbReference type="InterPro" id="IPR023772">
    <property type="entry name" value="DNA-bd_HTH_TetR-type_CS"/>
</dbReference>
<keyword evidence="2 4" id="KW-0238">DNA-binding</keyword>
<keyword evidence="7" id="KW-1185">Reference proteome</keyword>
<dbReference type="Gene3D" id="1.10.357.10">
    <property type="entry name" value="Tetracycline Repressor, domain 2"/>
    <property type="match status" value="1"/>
</dbReference>
<dbReference type="Pfam" id="PF00440">
    <property type="entry name" value="TetR_N"/>
    <property type="match status" value="1"/>
</dbReference>
<dbReference type="PRINTS" id="PR00455">
    <property type="entry name" value="HTHTETR"/>
</dbReference>
<keyword evidence="3" id="KW-0804">Transcription</keyword>
<feature type="domain" description="HTH tetR-type" evidence="5">
    <location>
        <begin position="8"/>
        <end position="68"/>
    </location>
</feature>
<evidence type="ECO:0000313" key="7">
    <source>
        <dbReference type="Proteomes" id="UP000190027"/>
    </source>
</evidence>
<dbReference type="Gene3D" id="1.10.10.60">
    <property type="entry name" value="Homeodomain-like"/>
    <property type="match status" value="1"/>
</dbReference>
<dbReference type="RefSeq" id="WP_078715906.1">
    <property type="nucleotide sequence ID" value="NZ_FUYC01000001.1"/>
</dbReference>
<dbReference type="InterPro" id="IPR009057">
    <property type="entry name" value="Homeodomain-like_sf"/>
</dbReference>
<dbReference type="EMBL" id="FUYC01000001">
    <property type="protein sequence ID" value="SKA72269.1"/>
    <property type="molecule type" value="Genomic_DNA"/>
</dbReference>
<evidence type="ECO:0000259" key="5">
    <source>
        <dbReference type="PROSITE" id="PS50977"/>
    </source>
</evidence>
<dbReference type="InterPro" id="IPR001647">
    <property type="entry name" value="HTH_TetR"/>
</dbReference>
<accession>A0A1T4W545</accession>
<keyword evidence="1" id="KW-0805">Transcription regulation</keyword>
<dbReference type="AlphaFoldDB" id="A0A1T4W545"/>
<dbReference type="PANTHER" id="PTHR30055:SF234">
    <property type="entry name" value="HTH-TYPE TRANSCRIPTIONAL REGULATOR BETI"/>
    <property type="match status" value="1"/>
</dbReference>
<proteinExistence type="predicted"/>
<dbReference type="PANTHER" id="PTHR30055">
    <property type="entry name" value="HTH-TYPE TRANSCRIPTIONAL REGULATOR RUTR"/>
    <property type="match status" value="1"/>
</dbReference>
<dbReference type="Pfam" id="PF09209">
    <property type="entry name" value="CecR_C"/>
    <property type="match status" value="1"/>
</dbReference>
<dbReference type="SUPFAM" id="SSF46689">
    <property type="entry name" value="Homeodomain-like"/>
    <property type="match status" value="1"/>
</dbReference>
<dbReference type="InterPro" id="IPR015292">
    <property type="entry name" value="Tscrpt_reg_YbiH_C"/>
</dbReference>
<dbReference type="GO" id="GO:0000976">
    <property type="term" value="F:transcription cis-regulatory region binding"/>
    <property type="evidence" value="ECO:0007669"/>
    <property type="project" value="TreeGrafter"/>
</dbReference>
<feature type="DNA-binding region" description="H-T-H motif" evidence="4">
    <location>
        <begin position="31"/>
        <end position="50"/>
    </location>
</feature>
<dbReference type="InterPro" id="IPR050109">
    <property type="entry name" value="HTH-type_TetR-like_transc_reg"/>
</dbReference>
<evidence type="ECO:0000256" key="4">
    <source>
        <dbReference type="PROSITE-ProRule" id="PRU00335"/>
    </source>
</evidence>
<dbReference type="OrthoDB" id="9790413at2"/>
<name>A0A1T4W545_9BACT</name>
<sequence length="219" mass="24732">MTHSHAQQGTKERLLQAGAKVFSEKGFLAATIREICQLAEANIAAVNYHFGDKQSLYDAVLKTMFAECATPVDQRIDPDLPAEERLAAFILESIRDIYGDSSLSDDGGLLDSLFHMELAHPSSQWEQLIKDHFLPESLYLRSLIREILGSGHDEETIRQCCISIYGMMTHHALCWPIVSVVHQDHPPMTGFREQLADHVTRFSLAALRDLRHQQQPPKE</sequence>
<evidence type="ECO:0000256" key="1">
    <source>
        <dbReference type="ARBA" id="ARBA00023015"/>
    </source>
</evidence>
<dbReference type="Proteomes" id="UP000190027">
    <property type="component" value="Unassembled WGS sequence"/>
</dbReference>
<dbReference type="GO" id="GO:0003700">
    <property type="term" value="F:DNA-binding transcription factor activity"/>
    <property type="evidence" value="ECO:0007669"/>
    <property type="project" value="TreeGrafter"/>
</dbReference>
<evidence type="ECO:0000256" key="2">
    <source>
        <dbReference type="ARBA" id="ARBA00023125"/>
    </source>
</evidence>
<protein>
    <submittedName>
        <fullName evidence="6">Transcriptional regulator, TetR family</fullName>
    </submittedName>
</protein>
<dbReference type="SUPFAM" id="SSF48498">
    <property type="entry name" value="Tetracyclin repressor-like, C-terminal domain"/>
    <property type="match status" value="1"/>
</dbReference>
<reference evidence="6 7" key="1">
    <citation type="submission" date="2017-02" db="EMBL/GenBank/DDBJ databases">
        <authorList>
            <person name="Peterson S.W."/>
        </authorList>
    </citation>
    <scope>NUCLEOTIDE SEQUENCE [LARGE SCALE GENOMIC DNA]</scope>
    <source>
        <strain evidence="6 7">DSM 16080</strain>
    </source>
</reference>
<dbReference type="InterPro" id="IPR036271">
    <property type="entry name" value="Tet_transcr_reg_TetR-rel_C_sf"/>
</dbReference>
<gene>
    <name evidence="6" type="ORF">SAMN02745704_00331</name>
</gene>